<dbReference type="Gene3D" id="1.25.40.390">
    <property type="match status" value="1"/>
</dbReference>
<comment type="caution">
    <text evidence="8">The sequence shown here is derived from an EMBL/GenBank/DDBJ whole genome shotgun (WGS) entry which is preliminary data.</text>
</comment>
<comment type="similarity">
    <text evidence="2">Belongs to the SusD family.</text>
</comment>
<feature type="domain" description="RagB/SusD" evidence="6">
    <location>
        <begin position="315"/>
        <end position="503"/>
    </location>
</feature>
<gene>
    <name evidence="8" type="ORF">ACFFK8_04735</name>
</gene>
<accession>A0ABV5ZID4</accession>
<protein>
    <submittedName>
        <fullName evidence="8">RagB/SusD family nutrient uptake outer membrane protein</fullName>
    </submittedName>
</protein>
<name>A0ABV5ZID4_9BACT</name>
<sequence length="505" mass="58015">MKKLYILFTSGIMALAMSSCDNLDEHVYSNIDMNNFFKTEEELVANAGRAYTKLQAYNQEQSLWTLLLQTSDECAVPAHGGSWYSNGRYEELQTNMIPPANKLVKKGWNFLFNGIASCNEIIFETEQTSVEVSGKDKLIAEMKVLRAFFYYEAISNWGNVPFTIDYTDTDYPKQKSRREIYDFLITEINDNMDFLDASPASSNYGRITQGAARCLLAKLYLNAATWFGEGHKAYDKAEEQCKAIINSGHYAIEDDYVANFAIDNAASKENIFVIPYDNIYTSSWDTGLIIYVLTLDGKSASYFKISDAWDGFICEPDFYQTYDEKDKRRDMCWLVGGEGYPFTYKPYFDEDKYYNKNGGRSDDEGARCVKWPYQTDGTLTGGNASQNNDFAIFRYADVILMYEEALLRQGKSPVVLQELSKIRTRAGLNIYTEKDITLSELYNERGRELAWEGWRHEDMIRFGTYLKKYWAHPDQSAETFRLLFPIPTDVLNANPNLVQNDGYDK</sequence>
<dbReference type="Pfam" id="PF14322">
    <property type="entry name" value="SusD-like_3"/>
    <property type="match status" value="1"/>
</dbReference>
<evidence type="ECO:0000259" key="7">
    <source>
        <dbReference type="Pfam" id="PF14322"/>
    </source>
</evidence>
<dbReference type="Pfam" id="PF07980">
    <property type="entry name" value="SusD_RagB"/>
    <property type="match status" value="1"/>
</dbReference>
<proteinExistence type="inferred from homology"/>
<reference evidence="8 9" key="1">
    <citation type="submission" date="2024-09" db="EMBL/GenBank/DDBJ databases">
        <authorList>
            <person name="Sun Q."/>
            <person name="Mori K."/>
        </authorList>
    </citation>
    <scope>NUCLEOTIDE SEQUENCE [LARGE SCALE GENOMIC DNA]</scope>
    <source>
        <strain evidence="8 9">ATCC 51272</strain>
    </source>
</reference>
<keyword evidence="3" id="KW-0732">Signal</keyword>
<keyword evidence="5" id="KW-0998">Cell outer membrane</keyword>
<evidence type="ECO:0000256" key="1">
    <source>
        <dbReference type="ARBA" id="ARBA00004442"/>
    </source>
</evidence>
<dbReference type="InterPro" id="IPR011990">
    <property type="entry name" value="TPR-like_helical_dom_sf"/>
</dbReference>
<evidence type="ECO:0000256" key="5">
    <source>
        <dbReference type="ARBA" id="ARBA00023237"/>
    </source>
</evidence>
<dbReference type="SUPFAM" id="SSF48452">
    <property type="entry name" value="TPR-like"/>
    <property type="match status" value="1"/>
</dbReference>
<comment type="subcellular location">
    <subcellularLocation>
        <location evidence="1">Cell outer membrane</location>
    </subcellularLocation>
</comment>
<evidence type="ECO:0000256" key="4">
    <source>
        <dbReference type="ARBA" id="ARBA00023136"/>
    </source>
</evidence>
<keyword evidence="4" id="KW-0472">Membrane</keyword>
<organism evidence="8 9">
    <name type="scientific">Hallella seregens ATCC 51272</name>
    <dbReference type="NCBI Taxonomy" id="1336250"/>
    <lineage>
        <taxon>Bacteria</taxon>
        <taxon>Pseudomonadati</taxon>
        <taxon>Bacteroidota</taxon>
        <taxon>Bacteroidia</taxon>
        <taxon>Bacteroidales</taxon>
        <taxon>Prevotellaceae</taxon>
        <taxon>Hallella</taxon>
    </lineage>
</organism>
<evidence type="ECO:0000256" key="3">
    <source>
        <dbReference type="ARBA" id="ARBA00022729"/>
    </source>
</evidence>
<evidence type="ECO:0000256" key="2">
    <source>
        <dbReference type="ARBA" id="ARBA00006275"/>
    </source>
</evidence>
<evidence type="ECO:0000259" key="6">
    <source>
        <dbReference type="Pfam" id="PF07980"/>
    </source>
</evidence>
<feature type="domain" description="SusD-like N-terminal" evidence="7">
    <location>
        <begin position="23"/>
        <end position="221"/>
    </location>
</feature>
<dbReference type="PROSITE" id="PS51257">
    <property type="entry name" value="PROKAR_LIPOPROTEIN"/>
    <property type="match status" value="1"/>
</dbReference>
<dbReference type="EMBL" id="JBHLZF010000001">
    <property type="protein sequence ID" value="MFB9897130.1"/>
    <property type="molecule type" value="Genomic_DNA"/>
</dbReference>
<evidence type="ECO:0000313" key="9">
    <source>
        <dbReference type="Proteomes" id="UP001589688"/>
    </source>
</evidence>
<evidence type="ECO:0000313" key="8">
    <source>
        <dbReference type="EMBL" id="MFB9897130.1"/>
    </source>
</evidence>
<dbReference type="Proteomes" id="UP001589688">
    <property type="component" value="Unassembled WGS sequence"/>
</dbReference>
<dbReference type="InterPro" id="IPR033985">
    <property type="entry name" value="SusD-like_N"/>
</dbReference>
<keyword evidence="9" id="KW-1185">Reference proteome</keyword>
<dbReference type="RefSeq" id="WP_027951694.1">
    <property type="nucleotide sequence ID" value="NZ_JADU01000006.1"/>
</dbReference>
<dbReference type="InterPro" id="IPR012944">
    <property type="entry name" value="SusD_RagB_dom"/>
</dbReference>